<evidence type="ECO:0000256" key="1">
    <source>
        <dbReference type="SAM" id="Phobius"/>
    </source>
</evidence>
<protein>
    <submittedName>
        <fullName evidence="2">Uncharacterized protein</fullName>
    </submittedName>
</protein>
<feature type="transmembrane region" description="Helical" evidence="1">
    <location>
        <begin position="60"/>
        <end position="76"/>
    </location>
</feature>
<keyword evidence="1" id="KW-1133">Transmembrane helix</keyword>
<reference evidence="2" key="1">
    <citation type="submission" date="2022-06" db="EMBL/GenBank/DDBJ databases">
        <title>Vallitalea longa sp. nov., an anaerobic bacterium isolated from marine sediment.</title>
        <authorList>
            <person name="Hirano S."/>
            <person name="Terahara T."/>
            <person name="Mori K."/>
            <person name="Hamada M."/>
            <person name="Matsumoto R."/>
            <person name="Kobayashi T."/>
        </authorList>
    </citation>
    <scope>NUCLEOTIDE SEQUENCE</scope>
    <source>
        <strain evidence="2">SH18-1</strain>
    </source>
</reference>
<gene>
    <name evidence="2" type="ORF">SH1V18_18930</name>
</gene>
<name>A0A9W5YDV4_9FIRM</name>
<feature type="transmembrane region" description="Helical" evidence="1">
    <location>
        <begin position="82"/>
        <end position="102"/>
    </location>
</feature>
<keyword evidence="1" id="KW-0472">Membrane</keyword>
<evidence type="ECO:0000313" key="3">
    <source>
        <dbReference type="Proteomes" id="UP001144256"/>
    </source>
</evidence>
<feature type="transmembrane region" description="Helical" evidence="1">
    <location>
        <begin position="146"/>
        <end position="165"/>
    </location>
</feature>
<accession>A0A9W5YDV4</accession>
<organism evidence="2 3">
    <name type="scientific">Vallitalea longa</name>
    <dbReference type="NCBI Taxonomy" id="2936439"/>
    <lineage>
        <taxon>Bacteria</taxon>
        <taxon>Bacillati</taxon>
        <taxon>Bacillota</taxon>
        <taxon>Clostridia</taxon>
        <taxon>Lachnospirales</taxon>
        <taxon>Vallitaleaceae</taxon>
        <taxon>Vallitalea</taxon>
    </lineage>
</organism>
<dbReference type="RefSeq" id="WP_281814891.1">
    <property type="nucleotide sequence ID" value="NZ_BRLB01000004.1"/>
</dbReference>
<comment type="caution">
    <text evidence="2">The sequence shown here is derived from an EMBL/GenBank/DDBJ whole genome shotgun (WGS) entry which is preliminary data.</text>
</comment>
<proteinExistence type="predicted"/>
<dbReference type="Proteomes" id="UP001144256">
    <property type="component" value="Unassembled WGS sequence"/>
</dbReference>
<keyword evidence="3" id="KW-1185">Reference proteome</keyword>
<evidence type="ECO:0000313" key="2">
    <source>
        <dbReference type="EMBL" id="GKX29413.1"/>
    </source>
</evidence>
<feature type="transmembrane region" description="Helical" evidence="1">
    <location>
        <begin position="37"/>
        <end position="53"/>
    </location>
</feature>
<keyword evidence="1" id="KW-0812">Transmembrane</keyword>
<dbReference type="AlphaFoldDB" id="A0A9W5YDV4"/>
<dbReference type="EMBL" id="BRLB01000004">
    <property type="protein sequence ID" value="GKX29413.1"/>
    <property type="molecule type" value="Genomic_DNA"/>
</dbReference>
<sequence>MIDSIEKYRLFDLILLSVIAVVCEIVGEILHITLPGAGYYLSFSILIALIAMIRWGKWGAVVYIVAGIPMIFLHDSSVIENIILYPIANAFIAVSCIVFRFVDRDRIKDNIIRLFLFTVTAYLGVSIGKGVGIFILTGVFSKSAAYYFLTQLFNMTMVFLILIIIKHRNGLLVNMNTYLLQHGQKV</sequence>
<feature type="transmembrane region" description="Helical" evidence="1">
    <location>
        <begin position="114"/>
        <end position="140"/>
    </location>
</feature>
<feature type="transmembrane region" description="Helical" evidence="1">
    <location>
        <begin position="12"/>
        <end position="31"/>
    </location>
</feature>